<reference evidence="1" key="4">
    <citation type="submission" date="2025-09" db="UniProtKB">
        <authorList>
            <consortium name="Ensembl"/>
        </authorList>
    </citation>
    <scope>IDENTIFICATION</scope>
    <source>
        <strain evidence="1">C57BL/6J</strain>
    </source>
</reference>
<dbReference type="Bgee" id="ENSMUSG00000020385">
    <property type="expression patterns" value="Expressed in undifferentiated genital tubercle and 263 other cell types or tissues"/>
</dbReference>
<reference evidence="1" key="3">
    <citation type="submission" date="2025-08" db="UniProtKB">
        <authorList>
            <consortium name="Ensembl"/>
        </authorList>
    </citation>
    <scope>IDENTIFICATION</scope>
    <source>
        <strain evidence="1">C57BL/6J</strain>
    </source>
</reference>
<dbReference type="AlphaFoldDB" id="D6RH46"/>
<dbReference type="AGR" id="MGI:1098551"/>
<dbReference type="ProteomicsDB" id="314406"/>
<gene>
    <name evidence="1 2" type="primary">Clk4</name>
</gene>
<dbReference type="Proteomes" id="UP000000589">
    <property type="component" value="Chromosome 11"/>
</dbReference>
<dbReference type="Ensembl" id="ENSMUST00000126131.8">
    <property type="protein sequence ID" value="ENSMUSP00000118972.2"/>
    <property type="gene ID" value="ENSMUSG00000020385.17"/>
</dbReference>
<evidence type="ECO:0000313" key="1">
    <source>
        <dbReference type="Ensembl" id="ENSMUSP00000118972.2"/>
    </source>
</evidence>
<organism evidence="1 3">
    <name type="scientific">Mus musculus</name>
    <name type="common">Mouse</name>
    <dbReference type="NCBI Taxonomy" id="10090"/>
    <lineage>
        <taxon>Eukaryota</taxon>
        <taxon>Metazoa</taxon>
        <taxon>Chordata</taxon>
        <taxon>Craniata</taxon>
        <taxon>Vertebrata</taxon>
        <taxon>Euteleostomi</taxon>
        <taxon>Mammalia</taxon>
        <taxon>Eutheria</taxon>
        <taxon>Euarchontoglires</taxon>
        <taxon>Glires</taxon>
        <taxon>Rodentia</taxon>
        <taxon>Myomorpha</taxon>
        <taxon>Muroidea</taxon>
        <taxon>Muridae</taxon>
        <taxon>Murinae</taxon>
        <taxon>Mus</taxon>
        <taxon>Mus</taxon>
    </lineage>
</organism>
<reference evidence="1 3" key="1">
    <citation type="journal article" date="2009" name="PLoS Biol.">
        <title>Lineage-specific biology revealed by a finished genome assembly of the mouse.</title>
        <authorList>
            <consortium name="Mouse Genome Sequencing Consortium"/>
            <person name="Church D.M."/>
            <person name="Goodstadt L."/>
            <person name="Hillier L.W."/>
            <person name="Zody M.C."/>
            <person name="Goldstein S."/>
            <person name="She X."/>
            <person name="Bult C.J."/>
            <person name="Agarwala R."/>
            <person name="Cherry J.L."/>
            <person name="DiCuccio M."/>
            <person name="Hlavina W."/>
            <person name="Kapustin Y."/>
            <person name="Meric P."/>
            <person name="Maglott D."/>
            <person name="Birtle Z."/>
            <person name="Marques A.C."/>
            <person name="Graves T."/>
            <person name="Zhou S."/>
            <person name="Teague B."/>
            <person name="Potamousis K."/>
            <person name="Churas C."/>
            <person name="Place M."/>
            <person name="Herschleb J."/>
            <person name="Runnheim R."/>
            <person name="Forrest D."/>
            <person name="Amos-Landgraf J."/>
            <person name="Schwartz D.C."/>
            <person name="Cheng Z."/>
            <person name="Lindblad-Toh K."/>
            <person name="Eichler E.E."/>
            <person name="Ponting C.P."/>
        </authorList>
    </citation>
    <scope>NUCLEOTIDE SEQUENCE [LARGE SCALE GENOMIC DNA]</scope>
    <source>
        <strain evidence="1 3">C57BL/6J</strain>
    </source>
</reference>
<dbReference type="VEuPathDB" id="HostDB:ENSMUSG00000020385"/>
<dbReference type="MGI" id="MGI:1098551">
    <property type="gene designation" value="Clk4"/>
</dbReference>
<keyword evidence="3" id="KW-1185">Reference proteome</keyword>
<proteinExistence type="predicted"/>
<protein>
    <submittedName>
        <fullName evidence="1">CDC like kinase 4</fullName>
    </submittedName>
</protein>
<dbReference type="ExpressionAtlas" id="D6RH46">
    <property type="expression patterns" value="baseline and differential"/>
</dbReference>
<evidence type="ECO:0000313" key="2">
    <source>
        <dbReference type="MGI" id="MGI:1098551"/>
    </source>
</evidence>
<dbReference type="Antibodypedia" id="29447">
    <property type="antibodies" value="113 antibodies from 25 providers"/>
</dbReference>
<name>D6RH46_MOUSE</name>
<reference evidence="1 3" key="2">
    <citation type="journal article" date="2011" name="PLoS Biol.">
        <title>Modernizing reference genome assemblies.</title>
        <authorList>
            <person name="Church D.M."/>
            <person name="Schneider V.A."/>
            <person name="Graves T."/>
            <person name="Auger K."/>
            <person name="Cunningham F."/>
            <person name="Bouk N."/>
            <person name="Chen H.C."/>
            <person name="Agarwala R."/>
            <person name="McLaren W.M."/>
            <person name="Ritchie G.R."/>
            <person name="Albracht D."/>
            <person name="Kremitzki M."/>
            <person name="Rock S."/>
            <person name="Kotkiewicz H."/>
            <person name="Kremitzki C."/>
            <person name="Wollam A."/>
            <person name="Trani L."/>
            <person name="Fulton L."/>
            <person name="Fulton R."/>
            <person name="Matthews L."/>
            <person name="Whitehead S."/>
            <person name="Chow W."/>
            <person name="Torrance J."/>
            <person name="Dunn M."/>
            <person name="Harden G."/>
            <person name="Threadgold G."/>
            <person name="Wood J."/>
            <person name="Collins J."/>
            <person name="Heath P."/>
            <person name="Griffiths G."/>
            <person name="Pelan S."/>
            <person name="Grafham D."/>
            <person name="Eichler E.E."/>
            <person name="Weinstock G."/>
            <person name="Mardis E.R."/>
            <person name="Wilson R.K."/>
            <person name="Howe K."/>
            <person name="Flicek P."/>
            <person name="Hubbard T."/>
        </authorList>
    </citation>
    <scope>NUCLEOTIDE SEQUENCE [LARGE SCALE GENOMIC DNA]</scope>
    <source>
        <strain evidence="1 3">C57BL/6J</strain>
    </source>
</reference>
<dbReference type="GeneTree" id="ENSGT00940000160245"/>
<evidence type="ECO:0000313" key="3">
    <source>
        <dbReference type="Proteomes" id="UP000000589"/>
    </source>
</evidence>
<sequence length="79" mass="8813">MKATVEVTNAREGLTAVLRRTGTVNHIISLKTRIDVPLGLFTRLLSKLASWGYFKKHAPCASLLKLRTLLKRTLIPVTI</sequence>
<accession>D6RH46</accession>